<protein>
    <submittedName>
        <fullName evidence="2">Putative ixodes 10 kDa peptide protein</fullName>
    </submittedName>
</protein>
<dbReference type="AlphaFoldDB" id="A0A0K8R4Q4"/>
<reference evidence="2" key="1">
    <citation type="submission" date="2012-12" db="EMBL/GenBank/DDBJ databases">
        <title>Identification and characterization of a phenylalanine ammonia-lyase gene family in Isatis indigotica Fort.</title>
        <authorList>
            <person name="Liu Q."/>
            <person name="Chen J."/>
            <person name="Zhou X."/>
            <person name="Di P."/>
            <person name="Xiao Y."/>
            <person name="Xuan H."/>
            <person name="Zhang L."/>
            <person name="Chen W."/>
        </authorList>
    </citation>
    <scope>NUCLEOTIDE SEQUENCE</scope>
    <source>
        <tissue evidence="2">Salivary gland</tissue>
    </source>
</reference>
<proteinExistence type="evidence at transcript level"/>
<dbReference type="EMBL" id="GADI01007686">
    <property type="protein sequence ID" value="JAA66122.1"/>
    <property type="molecule type" value="mRNA"/>
</dbReference>
<feature type="chain" id="PRO_5005515675" evidence="1">
    <location>
        <begin position="21"/>
        <end position="105"/>
    </location>
</feature>
<evidence type="ECO:0000313" key="2">
    <source>
        <dbReference type="EMBL" id="JAA66122.1"/>
    </source>
</evidence>
<keyword evidence="1" id="KW-0732">Signal</keyword>
<organism evidence="2">
    <name type="scientific">Ixodes ricinus</name>
    <name type="common">Common tick</name>
    <name type="synonym">Acarus ricinus</name>
    <dbReference type="NCBI Taxonomy" id="34613"/>
    <lineage>
        <taxon>Eukaryota</taxon>
        <taxon>Metazoa</taxon>
        <taxon>Ecdysozoa</taxon>
        <taxon>Arthropoda</taxon>
        <taxon>Chelicerata</taxon>
        <taxon>Arachnida</taxon>
        <taxon>Acari</taxon>
        <taxon>Parasitiformes</taxon>
        <taxon>Ixodida</taxon>
        <taxon>Ixodoidea</taxon>
        <taxon>Ixodidae</taxon>
        <taxon>Ixodinae</taxon>
        <taxon>Ixodes</taxon>
    </lineage>
</organism>
<accession>A0A0K8R4Q4</accession>
<sequence>MLLALFTVMIILPAFQVVGAFPDLCHRTYFGGVNLECKFKGYTGFKPDPDPYCQYTCTGRGTDDEKYSLPEGICKDGHVICDANGILKLKKWKNGLDKRKNMICE</sequence>
<name>A0A0K8R4Q4_IXORI</name>
<feature type="signal peptide" evidence="1">
    <location>
        <begin position="1"/>
        <end position="20"/>
    </location>
</feature>
<evidence type="ECO:0000256" key="1">
    <source>
        <dbReference type="SAM" id="SignalP"/>
    </source>
</evidence>